<dbReference type="AlphaFoldDB" id="A0A8H7SS15"/>
<dbReference type="Proteomes" id="UP000613177">
    <property type="component" value="Unassembled WGS sequence"/>
</dbReference>
<evidence type="ECO:0000313" key="1">
    <source>
        <dbReference type="EMBL" id="KAG2233296.1"/>
    </source>
</evidence>
<gene>
    <name evidence="1" type="ORF">INT48_007732</name>
</gene>
<sequence length="169" mass="19326">MNLKEIYRYTVAPLATVICNYPALNIDFSSLFQEQHIKTIRSKYFGARGAQDQNLKAHPIQNAIFKSLEADSINKGMFFVENLPSIVMNLALKNKHVPLSIKRFEFHLKLFNYYSLINEVSYETIPIPPAELKSFLNIPKAATIKSSEIDVGCGYFKNQIKLQHNEVKS</sequence>
<name>A0A8H7SS15_9FUNG</name>
<comment type="caution">
    <text evidence="1">The sequence shown here is derived from an EMBL/GenBank/DDBJ whole genome shotgun (WGS) entry which is preliminary data.</text>
</comment>
<reference evidence="1" key="1">
    <citation type="submission" date="2021-01" db="EMBL/GenBank/DDBJ databases">
        <title>Metabolic potential, ecology and presence of endohyphal bacteria is reflected in genomic diversity of Mucoromycotina.</title>
        <authorList>
            <person name="Muszewska A."/>
            <person name="Okrasinska A."/>
            <person name="Steczkiewicz K."/>
            <person name="Drgas O."/>
            <person name="Orlowska M."/>
            <person name="Perlinska-Lenart U."/>
            <person name="Aleksandrzak-Piekarczyk T."/>
            <person name="Szatraj K."/>
            <person name="Zielenkiewicz U."/>
            <person name="Pilsyk S."/>
            <person name="Malc E."/>
            <person name="Mieczkowski P."/>
            <person name="Kruszewska J.S."/>
            <person name="Biernat P."/>
            <person name="Pawlowska J."/>
        </authorList>
    </citation>
    <scope>NUCLEOTIDE SEQUENCE</scope>
    <source>
        <strain evidence="1">WA0000018081</strain>
    </source>
</reference>
<accession>A0A8H7SS15</accession>
<protein>
    <submittedName>
        <fullName evidence="1">Uncharacterized protein</fullName>
    </submittedName>
</protein>
<evidence type="ECO:0000313" key="2">
    <source>
        <dbReference type="Proteomes" id="UP000613177"/>
    </source>
</evidence>
<dbReference type="EMBL" id="JAEPRE010000083">
    <property type="protein sequence ID" value="KAG2233296.1"/>
    <property type="molecule type" value="Genomic_DNA"/>
</dbReference>
<proteinExistence type="predicted"/>
<organism evidence="1 2">
    <name type="scientific">Thamnidium elegans</name>
    <dbReference type="NCBI Taxonomy" id="101142"/>
    <lineage>
        <taxon>Eukaryota</taxon>
        <taxon>Fungi</taxon>
        <taxon>Fungi incertae sedis</taxon>
        <taxon>Mucoromycota</taxon>
        <taxon>Mucoromycotina</taxon>
        <taxon>Mucoromycetes</taxon>
        <taxon>Mucorales</taxon>
        <taxon>Mucorineae</taxon>
        <taxon>Mucoraceae</taxon>
        <taxon>Thamnidium</taxon>
    </lineage>
</organism>
<keyword evidence="2" id="KW-1185">Reference proteome</keyword>